<sequence>MLLGSLGLLTIALVAAASLYPMLFTGATVFGVTDPLINQEEITDAHEVFVSDLPASRILSQPVRFSIQCLVLITYTNQSVTHSLTSTRLALARLLLSVVPRYVIASLFNRLPGKSTTSDLYGEQYVNVGVALIQLTGICPPATRDRKTATDRTNSGTKHSVVADEPAQIADRLRLVNHVIGLLDALVDEQIVHTQGSDTTNKEATDSFAKSTCFGDPRLVKVFVGGTMLGYAVGLLPAKTIRDQSTRSKQMLTLLSFAERVLEICEEANAKTRMANGLVHARIGECNSFCATRFVVSSVNRKPQIGRMIVVLQKRAVVIPIDTLSFRQPHKSFSRAETSQ</sequence>
<name>A0A183AR60_9TREM</name>
<keyword evidence="1" id="KW-0732">Signal</keyword>
<reference evidence="2 3" key="2">
    <citation type="submission" date="2018-11" db="EMBL/GenBank/DDBJ databases">
        <authorList>
            <consortium name="Pathogen Informatics"/>
        </authorList>
    </citation>
    <scope>NUCLEOTIDE SEQUENCE [LARGE SCALE GENOMIC DNA]</scope>
    <source>
        <strain evidence="2 3">Egypt</strain>
    </source>
</reference>
<dbReference type="OrthoDB" id="6269389at2759"/>
<accession>A0A183AR60</accession>
<gene>
    <name evidence="2" type="ORF">ECPE_LOCUS9445</name>
</gene>
<evidence type="ECO:0000313" key="3">
    <source>
        <dbReference type="Proteomes" id="UP000272942"/>
    </source>
</evidence>
<feature type="chain" id="PRO_5043138164" evidence="1">
    <location>
        <begin position="17"/>
        <end position="340"/>
    </location>
</feature>
<protein>
    <submittedName>
        <fullName evidence="4">Secreted protein</fullName>
    </submittedName>
</protein>
<dbReference type="AlphaFoldDB" id="A0A183AR60"/>
<feature type="signal peptide" evidence="1">
    <location>
        <begin position="1"/>
        <end position="16"/>
    </location>
</feature>
<keyword evidence="3" id="KW-1185">Reference proteome</keyword>
<dbReference type="Proteomes" id="UP000272942">
    <property type="component" value="Unassembled WGS sequence"/>
</dbReference>
<evidence type="ECO:0000256" key="1">
    <source>
        <dbReference type="SAM" id="SignalP"/>
    </source>
</evidence>
<evidence type="ECO:0000313" key="4">
    <source>
        <dbReference type="WBParaSite" id="ECPE_0000947401-mRNA-1"/>
    </source>
</evidence>
<organism evidence="4">
    <name type="scientific">Echinostoma caproni</name>
    <dbReference type="NCBI Taxonomy" id="27848"/>
    <lineage>
        <taxon>Eukaryota</taxon>
        <taxon>Metazoa</taxon>
        <taxon>Spiralia</taxon>
        <taxon>Lophotrochozoa</taxon>
        <taxon>Platyhelminthes</taxon>
        <taxon>Trematoda</taxon>
        <taxon>Digenea</taxon>
        <taxon>Plagiorchiida</taxon>
        <taxon>Echinostomata</taxon>
        <taxon>Echinostomatoidea</taxon>
        <taxon>Echinostomatidae</taxon>
        <taxon>Echinostoma</taxon>
    </lineage>
</organism>
<proteinExistence type="predicted"/>
<reference evidence="4" key="1">
    <citation type="submission" date="2016-06" db="UniProtKB">
        <authorList>
            <consortium name="WormBaseParasite"/>
        </authorList>
    </citation>
    <scope>IDENTIFICATION</scope>
</reference>
<dbReference type="WBParaSite" id="ECPE_0000947401-mRNA-1">
    <property type="protein sequence ID" value="ECPE_0000947401-mRNA-1"/>
    <property type="gene ID" value="ECPE_0000947401"/>
</dbReference>
<evidence type="ECO:0000313" key="2">
    <source>
        <dbReference type="EMBL" id="VDP85373.1"/>
    </source>
</evidence>
<dbReference type="EMBL" id="UZAN01047431">
    <property type="protein sequence ID" value="VDP85373.1"/>
    <property type="molecule type" value="Genomic_DNA"/>
</dbReference>